<accession>A0ABS1JDF6</accession>
<dbReference type="GO" id="GO:0005524">
    <property type="term" value="F:ATP binding"/>
    <property type="evidence" value="ECO:0007669"/>
    <property type="project" value="UniProtKB-KW"/>
</dbReference>
<dbReference type="SUPFAM" id="SSF52540">
    <property type="entry name" value="P-loop containing nucleoside triphosphate hydrolases"/>
    <property type="match status" value="1"/>
</dbReference>
<comment type="similarity">
    <text evidence="1">Belongs to the ABC transporter superfamily.</text>
</comment>
<dbReference type="SMART" id="SM00382">
    <property type="entry name" value="AAA"/>
    <property type="match status" value="1"/>
</dbReference>
<dbReference type="PROSITE" id="PS00211">
    <property type="entry name" value="ABC_TRANSPORTER_1"/>
    <property type="match status" value="1"/>
</dbReference>
<evidence type="ECO:0000313" key="6">
    <source>
        <dbReference type="EMBL" id="MBL0388296.1"/>
    </source>
</evidence>
<dbReference type="InterPro" id="IPR027417">
    <property type="entry name" value="P-loop_NTPase"/>
</dbReference>
<organism evidence="6 7">
    <name type="scientific">Tumebacillus amylolyticus</name>
    <dbReference type="NCBI Taxonomy" id="2801339"/>
    <lineage>
        <taxon>Bacteria</taxon>
        <taxon>Bacillati</taxon>
        <taxon>Bacillota</taxon>
        <taxon>Bacilli</taxon>
        <taxon>Bacillales</taxon>
        <taxon>Alicyclobacillaceae</taxon>
        <taxon>Tumebacillus</taxon>
    </lineage>
</organism>
<dbReference type="InterPro" id="IPR017871">
    <property type="entry name" value="ABC_transporter-like_CS"/>
</dbReference>
<keyword evidence="4 6" id="KW-0067">ATP-binding</keyword>
<keyword evidence="7" id="KW-1185">Reference proteome</keyword>
<dbReference type="Pfam" id="PF00005">
    <property type="entry name" value="ABC_tran"/>
    <property type="match status" value="1"/>
</dbReference>
<evidence type="ECO:0000256" key="4">
    <source>
        <dbReference type="ARBA" id="ARBA00022840"/>
    </source>
</evidence>
<dbReference type="PANTHER" id="PTHR43335:SF4">
    <property type="entry name" value="ABC TRANSPORTER, ATP-BINDING PROTEIN"/>
    <property type="match status" value="1"/>
</dbReference>
<dbReference type="Proteomes" id="UP000602284">
    <property type="component" value="Unassembled WGS sequence"/>
</dbReference>
<dbReference type="InterPro" id="IPR003593">
    <property type="entry name" value="AAA+_ATPase"/>
</dbReference>
<evidence type="ECO:0000259" key="5">
    <source>
        <dbReference type="PROSITE" id="PS50893"/>
    </source>
</evidence>
<dbReference type="InterPro" id="IPR003439">
    <property type="entry name" value="ABC_transporter-like_ATP-bd"/>
</dbReference>
<protein>
    <submittedName>
        <fullName evidence="6">ABC transporter ATP-binding protein</fullName>
    </submittedName>
</protein>
<feature type="domain" description="ABC transporter" evidence="5">
    <location>
        <begin position="1"/>
        <end position="224"/>
    </location>
</feature>
<keyword evidence="3" id="KW-0547">Nucleotide-binding</keyword>
<dbReference type="PANTHER" id="PTHR43335">
    <property type="entry name" value="ABC TRANSPORTER, ATP-BINDING PROTEIN"/>
    <property type="match status" value="1"/>
</dbReference>
<name>A0ABS1JDF6_9BACL</name>
<comment type="caution">
    <text evidence="6">The sequence shown here is derived from an EMBL/GenBank/DDBJ whole genome shotgun (WGS) entry which is preliminary data.</text>
</comment>
<dbReference type="Gene3D" id="3.40.50.300">
    <property type="entry name" value="P-loop containing nucleotide triphosphate hydrolases"/>
    <property type="match status" value="1"/>
</dbReference>
<keyword evidence="2" id="KW-0813">Transport</keyword>
<evidence type="ECO:0000313" key="7">
    <source>
        <dbReference type="Proteomes" id="UP000602284"/>
    </source>
</evidence>
<reference evidence="6 7" key="1">
    <citation type="submission" date="2021-01" db="EMBL/GenBank/DDBJ databases">
        <title>Tumebacillus sp. strain ITR2 16S ribosomal RNA gene Genome sequencing and assembly.</title>
        <authorList>
            <person name="Kang M."/>
        </authorList>
    </citation>
    <scope>NUCLEOTIDE SEQUENCE [LARGE SCALE GENOMIC DNA]</scope>
    <source>
        <strain evidence="6 7">ITR2</strain>
    </source>
</reference>
<evidence type="ECO:0000256" key="3">
    <source>
        <dbReference type="ARBA" id="ARBA00022741"/>
    </source>
</evidence>
<proteinExistence type="inferred from homology"/>
<sequence length="296" mass="32489">MQKTIGKRTIIRNITFDVHQGEVFGFLGPNGAGKTTTIRMIVGLIAPTAGRIYIGGHDVRTNFIEAMRNVGCIVENPELYKYMTGWQNLEHFAAMLGDVSHERIHEVVQQVKMDARIHDKVKTYSLGMRQRLGIAQALLGRPKLLILDEPTNGLDPAGIRELREFIRELAAQEGLAVFVSSHMLAEVQMMCDRVAILSGGEIVKVTSVEEIVANGVNRVEWNVEPADVASAVLEQQVGADGVKQIGTTKLVASLTQDQTAVVNRKLIEAGCNIYSVTIQNQLEELFLEITGGETIA</sequence>
<gene>
    <name evidence="6" type="ORF">JJB07_16955</name>
</gene>
<dbReference type="EMBL" id="JAEQNB010000005">
    <property type="protein sequence ID" value="MBL0388296.1"/>
    <property type="molecule type" value="Genomic_DNA"/>
</dbReference>
<dbReference type="RefSeq" id="WP_201637333.1">
    <property type="nucleotide sequence ID" value="NZ_JAEQNB010000005.1"/>
</dbReference>
<evidence type="ECO:0000256" key="1">
    <source>
        <dbReference type="ARBA" id="ARBA00005417"/>
    </source>
</evidence>
<evidence type="ECO:0000256" key="2">
    <source>
        <dbReference type="ARBA" id="ARBA00022448"/>
    </source>
</evidence>
<dbReference type="PROSITE" id="PS50893">
    <property type="entry name" value="ABC_TRANSPORTER_2"/>
    <property type="match status" value="1"/>
</dbReference>